<gene>
    <name evidence="2" type="ORF">ZOSMA_141G00150</name>
</gene>
<evidence type="ECO:0000256" key="1">
    <source>
        <dbReference type="SAM" id="MobiDB-lite"/>
    </source>
</evidence>
<comment type="caution">
    <text evidence="2">The sequence shown here is derived from an EMBL/GenBank/DDBJ whole genome shotgun (WGS) entry which is preliminary data.</text>
</comment>
<dbReference type="EMBL" id="LFYR01000537">
    <property type="protein sequence ID" value="KMZ73743.1"/>
    <property type="molecule type" value="Genomic_DNA"/>
</dbReference>
<dbReference type="Proteomes" id="UP000036987">
    <property type="component" value="Unassembled WGS sequence"/>
</dbReference>
<keyword evidence="3" id="KW-1185">Reference proteome</keyword>
<reference evidence="3" key="1">
    <citation type="journal article" date="2016" name="Nature">
        <title>The genome of the seagrass Zostera marina reveals angiosperm adaptation to the sea.</title>
        <authorList>
            <person name="Olsen J.L."/>
            <person name="Rouze P."/>
            <person name="Verhelst B."/>
            <person name="Lin Y.-C."/>
            <person name="Bayer T."/>
            <person name="Collen J."/>
            <person name="Dattolo E."/>
            <person name="De Paoli E."/>
            <person name="Dittami S."/>
            <person name="Maumus F."/>
            <person name="Michel G."/>
            <person name="Kersting A."/>
            <person name="Lauritano C."/>
            <person name="Lohaus R."/>
            <person name="Toepel M."/>
            <person name="Tonon T."/>
            <person name="Vanneste K."/>
            <person name="Amirebrahimi M."/>
            <person name="Brakel J."/>
            <person name="Bostroem C."/>
            <person name="Chovatia M."/>
            <person name="Grimwood J."/>
            <person name="Jenkins J.W."/>
            <person name="Jueterbock A."/>
            <person name="Mraz A."/>
            <person name="Stam W.T."/>
            <person name="Tice H."/>
            <person name="Bornberg-Bauer E."/>
            <person name="Green P.J."/>
            <person name="Pearson G.A."/>
            <person name="Procaccini G."/>
            <person name="Duarte C.M."/>
            <person name="Schmutz J."/>
            <person name="Reusch T.B.H."/>
            <person name="Van de Peer Y."/>
        </authorList>
    </citation>
    <scope>NUCLEOTIDE SEQUENCE [LARGE SCALE GENOMIC DNA]</scope>
    <source>
        <strain evidence="3">cv. Finnish</strain>
    </source>
</reference>
<feature type="region of interest" description="Disordered" evidence="1">
    <location>
        <begin position="65"/>
        <end position="88"/>
    </location>
</feature>
<evidence type="ECO:0000313" key="2">
    <source>
        <dbReference type="EMBL" id="KMZ73743.1"/>
    </source>
</evidence>
<sequence>MPEPFRLNPNAPVFIPMAPYQPYPEEFPDELWRKIYLDSFSHVFPEDHRTREQLRALKLLHKIKENNHSDGNNRNVKMVNSGPGMVKKSGCNAQEGNYEYDYERVLPDGDFLFHGFEPEEEEENYWNERNALPIELRDVISLNS</sequence>
<evidence type="ECO:0000313" key="3">
    <source>
        <dbReference type="Proteomes" id="UP000036987"/>
    </source>
</evidence>
<proteinExistence type="predicted"/>
<accession>A0A0K9PXG4</accession>
<protein>
    <submittedName>
        <fullName evidence="2">Uncharacterized protein</fullName>
    </submittedName>
</protein>
<name>A0A0K9PXG4_ZOSMR</name>
<organism evidence="2 3">
    <name type="scientific">Zostera marina</name>
    <name type="common">Eelgrass</name>
    <dbReference type="NCBI Taxonomy" id="29655"/>
    <lineage>
        <taxon>Eukaryota</taxon>
        <taxon>Viridiplantae</taxon>
        <taxon>Streptophyta</taxon>
        <taxon>Embryophyta</taxon>
        <taxon>Tracheophyta</taxon>
        <taxon>Spermatophyta</taxon>
        <taxon>Magnoliopsida</taxon>
        <taxon>Liliopsida</taxon>
        <taxon>Zosteraceae</taxon>
        <taxon>Zostera</taxon>
    </lineage>
</organism>
<dbReference type="AlphaFoldDB" id="A0A0K9PXG4"/>